<dbReference type="GO" id="GO:0005789">
    <property type="term" value="C:endoplasmic reticulum membrane"/>
    <property type="evidence" value="ECO:0007669"/>
    <property type="project" value="UniProtKB-SubCell"/>
</dbReference>
<evidence type="ECO:0000256" key="3">
    <source>
        <dbReference type="ARBA" id="ARBA00022679"/>
    </source>
</evidence>
<feature type="non-terminal residue" evidence="13">
    <location>
        <position position="612"/>
    </location>
</feature>
<keyword evidence="4 12" id="KW-0812">Transmembrane</keyword>
<dbReference type="InterPro" id="IPR004299">
    <property type="entry name" value="MBOAT_fam"/>
</dbReference>
<dbReference type="AlphaFoldDB" id="A0A9W8JL14"/>
<protein>
    <recommendedName>
        <fullName evidence="15">O-acyltransferase</fullName>
    </recommendedName>
</protein>
<gene>
    <name evidence="13" type="ORF">H1R20_g2262</name>
</gene>
<organism evidence="13 14">
    <name type="scientific">Candolleomyces eurysporus</name>
    <dbReference type="NCBI Taxonomy" id="2828524"/>
    <lineage>
        <taxon>Eukaryota</taxon>
        <taxon>Fungi</taxon>
        <taxon>Dikarya</taxon>
        <taxon>Basidiomycota</taxon>
        <taxon>Agaricomycotina</taxon>
        <taxon>Agaricomycetes</taxon>
        <taxon>Agaricomycetidae</taxon>
        <taxon>Agaricales</taxon>
        <taxon>Agaricineae</taxon>
        <taxon>Psathyrellaceae</taxon>
        <taxon>Candolleomyces</taxon>
    </lineage>
</organism>
<evidence type="ECO:0000256" key="5">
    <source>
        <dbReference type="ARBA" id="ARBA00022824"/>
    </source>
</evidence>
<keyword evidence="7 12" id="KW-0472">Membrane</keyword>
<comment type="function">
    <text evidence="9">Sterol O-acyltransferase that catalyzes the formation of stery esters.</text>
</comment>
<comment type="similarity">
    <text evidence="2">Belongs to the membrane-bound acyltransferase family. Sterol o-acyltransferase subfamily.</text>
</comment>
<dbReference type="GO" id="GO:0008204">
    <property type="term" value="P:ergosterol metabolic process"/>
    <property type="evidence" value="ECO:0007669"/>
    <property type="project" value="TreeGrafter"/>
</dbReference>
<reference evidence="13" key="1">
    <citation type="submission" date="2022-06" db="EMBL/GenBank/DDBJ databases">
        <title>Genome Sequence of Candolleomyces eurysporus.</title>
        <authorList>
            <person name="Buettner E."/>
        </authorList>
    </citation>
    <scope>NUCLEOTIDE SEQUENCE</scope>
    <source>
        <strain evidence="13">VTCC 930004</strain>
    </source>
</reference>
<evidence type="ECO:0000256" key="9">
    <source>
        <dbReference type="ARBA" id="ARBA00023568"/>
    </source>
</evidence>
<name>A0A9W8JL14_9AGAR</name>
<feature type="compositionally biased region" description="Low complexity" evidence="11">
    <location>
        <begin position="298"/>
        <end position="312"/>
    </location>
</feature>
<evidence type="ECO:0000256" key="2">
    <source>
        <dbReference type="ARBA" id="ARBA00009010"/>
    </source>
</evidence>
<feature type="transmembrane region" description="Helical" evidence="12">
    <location>
        <begin position="58"/>
        <end position="77"/>
    </location>
</feature>
<dbReference type="GO" id="GO:0034737">
    <property type="term" value="F:ergosterol O-acyltransferase activity"/>
    <property type="evidence" value="ECO:0007669"/>
    <property type="project" value="TreeGrafter"/>
</dbReference>
<feature type="transmembrane region" description="Helical" evidence="12">
    <location>
        <begin position="97"/>
        <end position="121"/>
    </location>
</feature>
<feature type="transmembrane region" description="Helical" evidence="12">
    <location>
        <begin position="592"/>
        <end position="611"/>
    </location>
</feature>
<evidence type="ECO:0000256" key="7">
    <source>
        <dbReference type="ARBA" id="ARBA00023136"/>
    </source>
</evidence>
<feature type="compositionally biased region" description="Pro residues" evidence="11">
    <location>
        <begin position="323"/>
        <end position="335"/>
    </location>
</feature>
<evidence type="ECO:0000256" key="12">
    <source>
        <dbReference type="SAM" id="Phobius"/>
    </source>
</evidence>
<dbReference type="EMBL" id="JANBPK010000709">
    <property type="protein sequence ID" value="KAJ2934799.1"/>
    <property type="molecule type" value="Genomic_DNA"/>
</dbReference>
<feature type="transmembrane region" description="Helical" evidence="12">
    <location>
        <begin position="455"/>
        <end position="474"/>
    </location>
</feature>
<sequence length="612" mass="68381">MSRPAGGGFETSTGTLYVSKPYRSRSSKKLRALITFAPRTSAFDINNASSTTNEFRGFFTLFWVSIFIFAVQTYVKSFEASGMPLSLDFAAMISRDAITLAWSDALLVLSTGMCVPFAIALKNNWIQYYWTGIIIQHFVQASIVASAVTWTFNRQWPWVQSGFLTLHSLVMIMKMHSYMTVNGQMQGARQRADVLLAQLKDLVAKLYPADSWEAAIELSQSRRLEQERKEEAALAMSKSTSGASTPREGTPILEGTPLPPLEASGNPNTLSTFVDPHTATALRRRLVSMANSTSTNGSAMKSVSSSASSVSSTPQESADASLKPPPYSPSEPPPAEFLVASSPPPPPHPLVHHPNAEIATLAGEYSDVLSDLRSSGPKDYTQWPENITWKNFASYQIIPSLVYELEYPRTTKIRPLYVFEKTVATFGTFAVLYTVTDRFILPYTLTPDQSFFRSLLDLALPFMIAYLLLFYIIFECICNGFAELSYFADRQFYEDWWNSTSWDEFSRKWNKPVHAFLLRHVYAATIQSNARLSRTSAMLATFALSAAAHELVMVVVTRKIRMYLFALQLIQIPLILLSRLPAIKKNTLMGNVVFWLGLYAGFPLLCVAYVAY</sequence>
<dbReference type="PANTHER" id="PTHR10408">
    <property type="entry name" value="STEROL O-ACYLTRANSFERASE"/>
    <property type="match status" value="1"/>
</dbReference>
<comment type="subcellular location">
    <subcellularLocation>
        <location evidence="1">Endoplasmic reticulum membrane</location>
        <topology evidence="1">Multi-pass membrane protein</topology>
    </subcellularLocation>
</comment>
<evidence type="ECO:0000256" key="8">
    <source>
        <dbReference type="ARBA" id="ARBA00023315"/>
    </source>
</evidence>
<dbReference type="Pfam" id="PF03062">
    <property type="entry name" value="MBOAT"/>
    <property type="match status" value="1"/>
</dbReference>
<dbReference type="OrthoDB" id="10039049at2759"/>
<feature type="transmembrane region" description="Helical" evidence="12">
    <location>
        <begin position="128"/>
        <end position="152"/>
    </location>
</feature>
<keyword evidence="14" id="KW-1185">Reference proteome</keyword>
<evidence type="ECO:0000313" key="13">
    <source>
        <dbReference type="EMBL" id="KAJ2934799.1"/>
    </source>
</evidence>
<keyword evidence="6 12" id="KW-1133">Transmembrane helix</keyword>
<accession>A0A9W8JL14</accession>
<feature type="active site" evidence="10">
    <location>
        <position position="549"/>
    </location>
</feature>
<keyword evidence="3" id="KW-0808">Transferase</keyword>
<proteinExistence type="inferred from homology"/>
<evidence type="ECO:0000256" key="10">
    <source>
        <dbReference type="PIRSR" id="PIRSR000439-1"/>
    </source>
</evidence>
<feature type="region of interest" description="Disordered" evidence="11">
    <location>
        <begin position="227"/>
        <end position="273"/>
    </location>
</feature>
<feature type="region of interest" description="Disordered" evidence="11">
    <location>
        <begin position="291"/>
        <end position="353"/>
    </location>
</feature>
<feature type="transmembrane region" description="Helical" evidence="12">
    <location>
        <begin position="562"/>
        <end position="580"/>
    </location>
</feature>
<dbReference type="PIRSF" id="PIRSF000439">
    <property type="entry name" value="Oat_ACAT_DAG_ARE"/>
    <property type="match status" value="1"/>
</dbReference>
<evidence type="ECO:0000256" key="11">
    <source>
        <dbReference type="SAM" id="MobiDB-lite"/>
    </source>
</evidence>
<evidence type="ECO:0000256" key="6">
    <source>
        <dbReference type="ARBA" id="ARBA00022989"/>
    </source>
</evidence>
<keyword evidence="8" id="KW-0012">Acyltransferase</keyword>
<dbReference type="InterPro" id="IPR014371">
    <property type="entry name" value="Oat_ACAT_DAG_ARE"/>
</dbReference>
<feature type="transmembrane region" description="Helical" evidence="12">
    <location>
        <begin position="158"/>
        <end position="181"/>
    </location>
</feature>
<evidence type="ECO:0000256" key="1">
    <source>
        <dbReference type="ARBA" id="ARBA00004477"/>
    </source>
</evidence>
<feature type="transmembrane region" description="Helical" evidence="12">
    <location>
        <begin position="416"/>
        <end position="435"/>
    </location>
</feature>
<keyword evidence="5" id="KW-0256">Endoplasmic reticulum</keyword>
<evidence type="ECO:0000313" key="14">
    <source>
        <dbReference type="Proteomes" id="UP001140091"/>
    </source>
</evidence>
<dbReference type="Proteomes" id="UP001140091">
    <property type="component" value="Unassembled WGS sequence"/>
</dbReference>
<evidence type="ECO:0000256" key="4">
    <source>
        <dbReference type="ARBA" id="ARBA00022692"/>
    </source>
</evidence>
<dbReference type="PANTHER" id="PTHR10408:SF9">
    <property type="entry name" value="STEROL O-ACYLTRANSFERASE 2-RELATED"/>
    <property type="match status" value="1"/>
</dbReference>
<evidence type="ECO:0008006" key="15">
    <source>
        <dbReference type="Google" id="ProtNLM"/>
    </source>
</evidence>
<comment type="caution">
    <text evidence="13">The sequence shown here is derived from an EMBL/GenBank/DDBJ whole genome shotgun (WGS) entry which is preliminary data.</text>
</comment>